<dbReference type="GO" id="GO:0006310">
    <property type="term" value="P:DNA recombination"/>
    <property type="evidence" value="ECO:0007669"/>
    <property type="project" value="InterPro"/>
</dbReference>
<dbReference type="GO" id="GO:0008270">
    <property type="term" value="F:zinc ion binding"/>
    <property type="evidence" value="ECO:0007669"/>
    <property type="project" value="UniProtKB-UniRule"/>
</dbReference>
<evidence type="ECO:0000256" key="2">
    <source>
        <dbReference type="ARBA" id="ARBA00022705"/>
    </source>
</evidence>
<feature type="domain" description="Helicase ATP-binding" evidence="13">
    <location>
        <begin position="287"/>
        <end position="453"/>
    </location>
</feature>
<dbReference type="GO" id="GO:0003677">
    <property type="term" value="F:DNA binding"/>
    <property type="evidence" value="ECO:0007669"/>
    <property type="project" value="UniProtKB-UniRule"/>
</dbReference>
<keyword evidence="6 12" id="KW-0347">Helicase</keyword>
<organism evidence="15 16">
    <name type="scientific">Syntrophobacter fumaroxidans (strain DSM 10017 / MPOB)</name>
    <dbReference type="NCBI Taxonomy" id="335543"/>
    <lineage>
        <taxon>Bacteria</taxon>
        <taxon>Pseudomonadati</taxon>
        <taxon>Thermodesulfobacteriota</taxon>
        <taxon>Syntrophobacteria</taxon>
        <taxon>Syntrophobacterales</taxon>
        <taxon>Syntrophobacteraceae</taxon>
        <taxon>Syntrophobacter</taxon>
    </lineage>
</organism>
<evidence type="ECO:0000256" key="7">
    <source>
        <dbReference type="ARBA" id="ARBA00022833"/>
    </source>
</evidence>
<dbReference type="KEGG" id="sfu:Sfum_1434"/>
<dbReference type="Pfam" id="PF18319">
    <property type="entry name" value="Zn_ribbon_PriA"/>
    <property type="match status" value="1"/>
</dbReference>
<dbReference type="Gene3D" id="3.40.50.300">
    <property type="entry name" value="P-loop containing nucleotide triphosphate hydrolases"/>
    <property type="match status" value="2"/>
</dbReference>
<dbReference type="InterPro" id="IPR001650">
    <property type="entry name" value="Helicase_C-like"/>
</dbReference>
<dbReference type="PANTHER" id="PTHR30580">
    <property type="entry name" value="PRIMOSOMAL PROTEIN N"/>
    <property type="match status" value="1"/>
</dbReference>
<dbReference type="Pfam" id="PF18074">
    <property type="entry name" value="PriA_C"/>
    <property type="match status" value="1"/>
</dbReference>
<dbReference type="InterPro" id="IPR011545">
    <property type="entry name" value="DEAD/DEAH_box_helicase_dom"/>
</dbReference>
<keyword evidence="3 12" id="KW-0479">Metal-binding</keyword>
<keyword evidence="10 12" id="KW-0413">Isomerase</keyword>
<comment type="catalytic activity">
    <reaction evidence="12">
        <text>Couples ATP hydrolysis with the unwinding of duplex DNA by translocating in the 3'-5' direction.</text>
        <dbReference type="EC" id="5.6.2.4"/>
    </reaction>
</comment>
<dbReference type="FunFam" id="3.40.50.300:FF:000489">
    <property type="entry name" value="Primosome assembly protein PriA"/>
    <property type="match status" value="1"/>
</dbReference>
<dbReference type="PROSITE" id="PS51192">
    <property type="entry name" value="HELICASE_ATP_BIND_1"/>
    <property type="match status" value="1"/>
</dbReference>
<dbReference type="InterPro" id="IPR041236">
    <property type="entry name" value="PriA_C"/>
</dbReference>
<dbReference type="GO" id="GO:0043138">
    <property type="term" value="F:3'-5' DNA helicase activity"/>
    <property type="evidence" value="ECO:0007669"/>
    <property type="project" value="UniProtKB-EC"/>
</dbReference>
<comment type="cofactor">
    <cofactor evidence="12">
        <name>Zn(2+)</name>
        <dbReference type="ChEBI" id="CHEBI:29105"/>
    </cofactor>
    <text evidence="12">Binds 2 zinc ions per subunit.</text>
</comment>
<comment type="similarity">
    <text evidence="12">Belongs to the helicase family. PriA subfamily.</text>
</comment>
<keyword evidence="9 12" id="KW-0238">DNA-binding</keyword>
<evidence type="ECO:0000256" key="5">
    <source>
        <dbReference type="ARBA" id="ARBA00022801"/>
    </source>
</evidence>
<dbReference type="GO" id="GO:0006302">
    <property type="term" value="P:double-strand break repair"/>
    <property type="evidence" value="ECO:0007669"/>
    <property type="project" value="InterPro"/>
</dbReference>
<sequence length="814" mass="90651">MAGPFAEVSIFSALEKTLHYAIPSELNAGARPGARVLVPLGRRSATGLILARADCPPPDMPPEVRLKPILAVLDDAPVLTPDLIALCRWLASYYFYPVGEVLQTALPSGATNAPQVFVRLTPAGEERAETQRDEIGELLHRRGPTALAELEAACGSPRGFRQKLRELENRGLVERCHEWRCGLPGPKTVKVVRLAGEPDPGPIEHNANLKSLVALLRGADAGIPLSVVRREVRNADYWLRKLAAAGTVRVEEREEERTFRLAQALPEAPPPRLTPDQQEVFDAVSPYLASGPFQPFMLFGVTGSGKTEVYMRLVEETLKRGRGALVLVPEIGLSTQLEALFRQRFGERLAVWHSGVPEGARHDQWRDILAGRRTVVLGARSAVFMPVRDPGLIVVDEEHDPSYKQDDHLRYHARDAALVRARLLGIPVVLGSATPSLQTIHQSRLERYRPLLLPRRILDRPLPTLEIVDMRRESSRARILSHRLRTALAETLQAGDQALLFLNRRGFATCFLCGVCGAVLQCSSCSVSLTYHQREKILRCHYCGKEEAVPERCPACGHAGLFPLGFGTERVEEEVRRELPDARIVRIDRDTVSRPEDLVESLDAVRSGRANVLIGTQMVGKGHDFPDITLVGVINADTALQFPDFRAGETTVQLLMQVAGRAGRGEQPGRVILQTYNQFHYTLEAVLALDYERFCDIELQSREQLRYPPFARFLKFLVTSRSEAQTREAARRLAALCRETAERFDASGRPAAVLGPSPAPLLKLKDRYRWHVFVKAWTSRDLQDFTETVLSGARSDPALRRVQLAVDRDPMMSM</sequence>
<dbReference type="SMART" id="SM00490">
    <property type="entry name" value="HELICc"/>
    <property type="match status" value="1"/>
</dbReference>
<dbReference type="InterPro" id="IPR014001">
    <property type="entry name" value="Helicase_ATP-bd"/>
</dbReference>
<reference evidence="15 16" key="1">
    <citation type="submission" date="2006-10" db="EMBL/GenBank/DDBJ databases">
        <title>Complete sequence of Syntrophobacter fumaroxidans MPOB.</title>
        <authorList>
            <consortium name="US DOE Joint Genome Institute"/>
            <person name="Copeland A."/>
            <person name="Lucas S."/>
            <person name="Lapidus A."/>
            <person name="Barry K."/>
            <person name="Detter J.C."/>
            <person name="Glavina del Rio T."/>
            <person name="Hammon N."/>
            <person name="Israni S."/>
            <person name="Pitluck S."/>
            <person name="Goltsman E.G."/>
            <person name="Martinez M."/>
            <person name="Schmutz J."/>
            <person name="Larimer F."/>
            <person name="Land M."/>
            <person name="Hauser L."/>
            <person name="Kyrpides N."/>
            <person name="Kim E."/>
            <person name="Boone D.R."/>
            <person name="Brockman F."/>
            <person name="Culley D."/>
            <person name="Ferry J."/>
            <person name="Gunsalus R."/>
            <person name="McInerney M.J."/>
            <person name="Morrison M."/>
            <person name="Plugge C."/>
            <person name="Rohlin L."/>
            <person name="Scholten J."/>
            <person name="Sieber J."/>
            <person name="Stams A.J.M."/>
            <person name="Worm P."/>
            <person name="Henstra A.M."/>
            <person name="Richardson P."/>
        </authorList>
    </citation>
    <scope>NUCLEOTIDE SEQUENCE [LARGE SCALE GENOMIC DNA]</scope>
    <source>
        <strain evidence="16">DSM 10017 / MPOB</strain>
    </source>
</reference>
<protein>
    <recommendedName>
        <fullName evidence="12">Replication restart protein PriA</fullName>
    </recommendedName>
    <alternativeName>
        <fullName evidence="12">ATP-dependent DNA helicase PriA</fullName>
        <ecNumber evidence="12">5.6.2.4</ecNumber>
    </alternativeName>
    <alternativeName>
        <fullName evidence="12">DNA 3'-5' helicase PriA</fullName>
    </alternativeName>
</protein>
<dbReference type="SUPFAM" id="SSF52540">
    <property type="entry name" value="P-loop containing nucleoside triphosphate hydrolases"/>
    <property type="match status" value="2"/>
</dbReference>
<dbReference type="CDD" id="cd18804">
    <property type="entry name" value="SF2_C_priA"/>
    <property type="match status" value="1"/>
</dbReference>
<dbReference type="GO" id="GO:0016887">
    <property type="term" value="F:ATP hydrolysis activity"/>
    <property type="evidence" value="ECO:0007669"/>
    <property type="project" value="RHEA"/>
</dbReference>
<keyword evidence="8 12" id="KW-0067">ATP-binding</keyword>
<dbReference type="HOGENOM" id="CLU_013353_3_1_7"/>
<dbReference type="InterPro" id="IPR041222">
    <property type="entry name" value="PriA_3primeBD"/>
</dbReference>
<dbReference type="RefSeq" id="WP_011698296.1">
    <property type="nucleotide sequence ID" value="NC_008554.1"/>
</dbReference>
<dbReference type="InterPro" id="IPR005259">
    <property type="entry name" value="PriA"/>
</dbReference>
<dbReference type="HAMAP" id="MF_00983">
    <property type="entry name" value="PriA"/>
    <property type="match status" value="1"/>
</dbReference>
<dbReference type="FunFam" id="3.40.1440.60:FF:000001">
    <property type="entry name" value="Primosomal protein N"/>
    <property type="match status" value="1"/>
</dbReference>
<evidence type="ECO:0000313" key="15">
    <source>
        <dbReference type="EMBL" id="ABK17125.1"/>
    </source>
</evidence>
<gene>
    <name evidence="12" type="primary">priA</name>
    <name evidence="15" type="ordered locus">Sfum_1434</name>
</gene>
<evidence type="ECO:0000256" key="9">
    <source>
        <dbReference type="ARBA" id="ARBA00023125"/>
    </source>
</evidence>
<proteinExistence type="inferred from homology"/>
<feature type="binding site" evidence="12">
    <location>
        <position position="522"/>
    </location>
    <ligand>
        <name>Zn(2+)</name>
        <dbReference type="ChEBI" id="CHEBI:29105"/>
        <label>2</label>
    </ligand>
</feature>
<dbReference type="PROSITE" id="PS51194">
    <property type="entry name" value="HELICASE_CTER"/>
    <property type="match status" value="1"/>
</dbReference>
<evidence type="ECO:0000256" key="12">
    <source>
        <dbReference type="HAMAP-Rule" id="MF_00983"/>
    </source>
</evidence>
<evidence type="ECO:0000256" key="11">
    <source>
        <dbReference type="ARBA" id="ARBA00048988"/>
    </source>
</evidence>
<dbReference type="Proteomes" id="UP000001784">
    <property type="component" value="Chromosome"/>
</dbReference>
<comment type="subunit">
    <text evidence="12">Component of the replication restart primosome.</text>
</comment>
<dbReference type="Gene3D" id="3.40.1440.60">
    <property type="entry name" value="PriA, 3(prime) DNA-binding domain"/>
    <property type="match status" value="1"/>
</dbReference>
<dbReference type="GO" id="GO:0005524">
    <property type="term" value="F:ATP binding"/>
    <property type="evidence" value="ECO:0007669"/>
    <property type="project" value="UniProtKB-UniRule"/>
</dbReference>
<evidence type="ECO:0000256" key="4">
    <source>
        <dbReference type="ARBA" id="ARBA00022741"/>
    </source>
</evidence>
<dbReference type="EC" id="5.6.2.4" evidence="12"/>
<dbReference type="Pfam" id="PF00270">
    <property type="entry name" value="DEAD"/>
    <property type="match status" value="1"/>
</dbReference>
<feature type="domain" description="Helicase C-terminal" evidence="14">
    <location>
        <begin position="548"/>
        <end position="705"/>
    </location>
</feature>
<keyword evidence="7 12" id="KW-0862">Zinc</keyword>
<feature type="binding site" evidence="12">
    <location>
        <position position="525"/>
    </location>
    <ligand>
        <name>Zn(2+)</name>
        <dbReference type="ChEBI" id="CHEBI:29105"/>
        <label>2</label>
    </ligand>
</feature>
<comment type="catalytic activity">
    <reaction evidence="11 12">
        <text>ATP + H2O = ADP + phosphate + H(+)</text>
        <dbReference type="Rhea" id="RHEA:13065"/>
        <dbReference type="ChEBI" id="CHEBI:15377"/>
        <dbReference type="ChEBI" id="CHEBI:15378"/>
        <dbReference type="ChEBI" id="CHEBI:30616"/>
        <dbReference type="ChEBI" id="CHEBI:43474"/>
        <dbReference type="ChEBI" id="CHEBI:456216"/>
        <dbReference type="EC" id="5.6.2.4"/>
    </reaction>
</comment>
<evidence type="ECO:0000256" key="6">
    <source>
        <dbReference type="ARBA" id="ARBA00022806"/>
    </source>
</evidence>
<dbReference type="InterPro" id="IPR027417">
    <property type="entry name" value="P-loop_NTPase"/>
</dbReference>
<dbReference type="eggNOG" id="COG1198">
    <property type="taxonomic scope" value="Bacteria"/>
</dbReference>
<dbReference type="NCBIfam" id="TIGR00595">
    <property type="entry name" value="priA"/>
    <property type="match status" value="1"/>
</dbReference>
<evidence type="ECO:0000256" key="1">
    <source>
        <dbReference type="ARBA" id="ARBA00022515"/>
    </source>
</evidence>
<dbReference type="STRING" id="335543.Sfum_1434"/>
<dbReference type="eggNOG" id="COG2345">
    <property type="taxonomic scope" value="Bacteria"/>
</dbReference>
<dbReference type="InterPro" id="IPR040498">
    <property type="entry name" value="PriA_CRR"/>
</dbReference>
<keyword evidence="2 12" id="KW-0235">DNA replication</keyword>
<feature type="binding site" evidence="12">
    <location>
        <position position="543"/>
    </location>
    <ligand>
        <name>Zn(2+)</name>
        <dbReference type="ChEBI" id="CHEBI:29105"/>
        <label>2</label>
    </ligand>
</feature>
<dbReference type="InParanoid" id="A0LI73"/>
<accession>A0LI73</accession>
<dbReference type="FunCoup" id="A0LI73">
    <property type="interactions" value="342"/>
</dbReference>
<dbReference type="GO" id="GO:0006269">
    <property type="term" value="P:DNA replication, synthesis of primer"/>
    <property type="evidence" value="ECO:0007669"/>
    <property type="project" value="UniProtKB-KW"/>
</dbReference>
<evidence type="ECO:0000256" key="3">
    <source>
        <dbReference type="ARBA" id="ARBA00022723"/>
    </source>
</evidence>
<keyword evidence="16" id="KW-1185">Reference proteome</keyword>
<evidence type="ECO:0000313" key="16">
    <source>
        <dbReference type="Proteomes" id="UP000001784"/>
    </source>
</evidence>
<evidence type="ECO:0000256" key="10">
    <source>
        <dbReference type="ARBA" id="ARBA00023235"/>
    </source>
</evidence>
<feature type="binding site" evidence="12">
    <location>
        <position position="553"/>
    </location>
    <ligand>
        <name>Zn(2+)</name>
        <dbReference type="ChEBI" id="CHEBI:29105"/>
        <label>1</label>
    </ligand>
</feature>
<dbReference type="GO" id="GO:1990077">
    <property type="term" value="C:primosome complex"/>
    <property type="evidence" value="ECO:0007669"/>
    <property type="project" value="UniProtKB-UniRule"/>
</dbReference>
<dbReference type="Pfam" id="PF00271">
    <property type="entry name" value="Helicase_C"/>
    <property type="match status" value="1"/>
</dbReference>
<dbReference type="EMBL" id="CP000478">
    <property type="protein sequence ID" value="ABK17125.1"/>
    <property type="molecule type" value="Genomic_DNA"/>
</dbReference>
<evidence type="ECO:0000259" key="14">
    <source>
        <dbReference type="PROSITE" id="PS51194"/>
    </source>
</evidence>
<feature type="binding site" evidence="12">
    <location>
        <position position="540"/>
    </location>
    <ligand>
        <name>Zn(2+)</name>
        <dbReference type="ChEBI" id="CHEBI:29105"/>
        <label>2</label>
    </ligand>
</feature>
<dbReference type="AlphaFoldDB" id="A0LI73"/>
<feature type="binding site" evidence="12">
    <location>
        <position position="516"/>
    </location>
    <ligand>
        <name>Zn(2+)</name>
        <dbReference type="ChEBI" id="CHEBI:29105"/>
        <label>1</label>
    </ligand>
</feature>
<feature type="binding site" evidence="12">
    <location>
        <position position="513"/>
    </location>
    <ligand>
        <name>Zn(2+)</name>
        <dbReference type="ChEBI" id="CHEBI:29105"/>
        <label>1</label>
    </ligand>
</feature>
<dbReference type="PANTHER" id="PTHR30580:SF0">
    <property type="entry name" value="PRIMOSOMAL PROTEIN N"/>
    <property type="match status" value="1"/>
</dbReference>
<evidence type="ECO:0000256" key="8">
    <source>
        <dbReference type="ARBA" id="ARBA00022840"/>
    </source>
</evidence>
<feature type="binding site" evidence="12">
    <location>
        <position position="556"/>
    </location>
    <ligand>
        <name>Zn(2+)</name>
        <dbReference type="ChEBI" id="CHEBI:29105"/>
        <label>1</label>
    </ligand>
</feature>
<keyword evidence="5 12" id="KW-0378">Hydrolase</keyword>
<dbReference type="Pfam" id="PF17764">
    <property type="entry name" value="PriA_3primeBD"/>
    <property type="match status" value="1"/>
</dbReference>
<dbReference type="GO" id="GO:0006270">
    <property type="term" value="P:DNA replication initiation"/>
    <property type="evidence" value="ECO:0007669"/>
    <property type="project" value="TreeGrafter"/>
</dbReference>
<keyword evidence="4 12" id="KW-0547">Nucleotide-binding</keyword>
<dbReference type="CDD" id="cd17929">
    <property type="entry name" value="DEXHc_priA"/>
    <property type="match status" value="1"/>
</dbReference>
<comment type="function">
    <text evidence="12">Initiates the restart of stalled replication forks, which reloads the replicative helicase on sites other than the origin of replication. Recognizes and binds to abandoned replication forks and remodels them to uncover a helicase loading site. Promotes assembly of the primosome at these replication forks.</text>
</comment>
<keyword evidence="1 12" id="KW-0639">Primosome</keyword>
<dbReference type="InterPro" id="IPR042115">
    <property type="entry name" value="PriA_3primeBD_sf"/>
</dbReference>
<evidence type="ECO:0000259" key="13">
    <source>
        <dbReference type="PROSITE" id="PS51192"/>
    </source>
</evidence>
<name>A0LI73_SYNFM</name>
<dbReference type="SMART" id="SM00487">
    <property type="entry name" value="DEXDc"/>
    <property type="match status" value="1"/>
</dbReference>